<feature type="transmembrane region" description="Helical" evidence="9">
    <location>
        <begin position="143"/>
        <end position="167"/>
    </location>
</feature>
<feature type="region of interest" description="Disordered" evidence="8">
    <location>
        <begin position="596"/>
        <end position="617"/>
    </location>
</feature>
<dbReference type="GO" id="GO:0016887">
    <property type="term" value="F:ATP hydrolysis activity"/>
    <property type="evidence" value="ECO:0007669"/>
    <property type="project" value="InterPro"/>
</dbReference>
<feature type="transmembrane region" description="Helical" evidence="9">
    <location>
        <begin position="255"/>
        <end position="277"/>
    </location>
</feature>
<proteinExistence type="predicted"/>
<feature type="domain" description="ABC transporter" evidence="10">
    <location>
        <begin position="352"/>
        <end position="585"/>
    </location>
</feature>
<dbReference type="InterPro" id="IPR039421">
    <property type="entry name" value="Type_1_exporter"/>
</dbReference>
<evidence type="ECO:0000256" key="5">
    <source>
        <dbReference type="ARBA" id="ARBA00022840"/>
    </source>
</evidence>
<dbReference type="Gene3D" id="3.40.50.300">
    <property type="entry name" value="P-loop containing nucleotide triphosphate hydrolases"/>
    <property type="match status" value="1"/>
</dbReference>
<dbReference type="Pfam" id="PF00005">
    <property type="entry name" value="ABC_tran"/>
    <property type="match status" value="1"/>
</dbReference>
<feature type="domain" description="ABC transmembrane type-1" evidence="11">
    <location>
        <begin position="30"/>
        <end position="307"/>
    </location>
</feature>
<dbReference type="PROSITE" id="PS00211">
    <property type="entry name" value="ABC_TRANSPORTER_1"/>
    <property type="match status" value="1"/>
</dbReference>
<feature type="transmembrane region" description="Helical" evidence="9">
    <location>
        <begin position="65"/>
        <end position="83"/>
    </location>
</feature>
<evidence type="ECO:0008006" key="14">
    <source>
        <dbReference type="Google" id="ProtNLM"/>
    </source>
</evidence>
<evidence type="ECO:0000259" key="10">
    <source>
        <dbReference type="PROSITE" id="PS50893"/>
    </source>
</evidence>
<dbReference type="Pfam" id="PF00664">
    <property type="entry name" value="ABC_membrane"/>
    <property type="match status" value="1"/>
</dbReference>
<feature type="compositionally biased region" description="Acidic residues" evidence="8">
    <location>
        <begin position="596"/>
        <end position="607"/>
    </location>
</feature>
<evidence type="ECO:0000256" key="7">
    <source>
        <dbReference type="ARBA" id="ARBA00023136"/>
    </source>
</evidence>
<dbReference type="InterPro" id="IPR011527">
    <property type="entry name" value="ABC1_TM_dom"/>
</dbReference>
<dbReference type="AlphaFoldDB" id="A0A1F6E5P5"/>
<comment type="caution">
    <text evidence="12">The sequence shown here is derived from an EMBL/GenBank/DDBJ whole genome shotgun (WGS) entry which is preliminary data.</text>
</comment>
<keyword evidence="6 9" id="KW-1133">Transmembrane helix</keyword>
<keyword evidence="5" id="KW-0067">ATP-binding</keyword>
<dbReference type="InterPro" id="IPR003439">
    <property type="entry name" value="ABC_transporter-like_ATP-bd"/>
</dbReference>
<dbReference type="Proteomes" id="UP000176914">
    <property type="component" value="Unassembled WGS sequence"/>
</dbReference>
<evidence type="ECO:0000313" key="13">
    <source>
        <dbReference type="Proteomes" id="UP000176914"/>
    </source>
</evidence>
<reference evidence="12 13" key="1">
    <citation type="journal article" date="2016" name="Nat. Commun.">
        <title>Thousands of microbial genomes shed light on interconnected biogeochemical processes in an aquifer system.</title>
        <authorList>
            <person name="Anantharaman K."/>
            <person name="Brown C.T."/>
            <person name="Hug L.A."/>
            <person name="Sharon I."/>
            <person name="Castelle C.J."/>
            <person name="Probst A.J."/>
            <person name="Thomas B.C."/>
            <person name="Singh A."/>
            <person name="Wilkins M.J."/>
            <person name="Karaoz U."/>
            <person name="Brodie E.L."/>
            <person name="Williams K.H."/>
            <person name="Hubbard S.S."/>
            <person name="Banfield J.F."/>
        </authorList>
    </citation>
    <scope>NUCLEOTIDE SEQUENCE [LARGE SCALE GENOMIC DNA]</scope>
</reference>
<keyword evidence="2" id="KW-0813">Transport</keyword>
<name>A0A1F6E5P5_9BACT</name>
<dbReference type="FunFam" id="3.40.50.300:FF:000287">
    <property type="entry name" value="Multidrug ABC transporter ATP-binding protein"/>
    <property type="match status" value="1"/>
</dbReference>
<sequence>MESEPKKLASARSVLRVYYEHTRKYSGYLALIFVSGAAVQAASLVAPLYLKQLFNILATGTRDAATVQILMGLLVLVGIAWLSDRIFRRLQDMWNVTMQSRVMAELFDSAFEYLMGHSYGFFISNFAGSLTHRVTKFARAYETLFDTVMITLIPTVIFVIGAVSILFARNSVLGVALALWCIAFVWFQLWVAKLRQPARNARSEADTRITGALADAIGNQSAVILFSGVAHEWGRFHRVVEVWRKATLRNWLIDGWFWGGIGLFIVGIEVGLYYGAIKFWQQGLLTVGDFVLIQAYLMTVFDRLVGINRDMRRFFDAFSDASEMVYIMEQSHGIKDAAGAKPLAVTSGEIVFKDTNFFFKDATSPILSHFDLLISGRQKVALVGPSGAGKSTVTRLLLRLFDVTGGSIEIDGQNIARVTQESLRDAISYVPQEPVLFHRSLMENIRYGRRTATDEEVIEAAKKAHCHEFIEGLPLRYETYVGERGVKLSGGERQRVAIARAILKNAPVLVLDEATSSLDSESEALIQDALQTLMQEKTVVVIAHRLSTIMKMDRIVVLEKGRVIADGTHAELLRRGGLYHKLWNIQAGGFLADEETIGVEEDDDDDQKEPRPVPQMK</sequence>
<dbReference type="GO" id="GO:0005886">
    <property type="term" value="C:plasma membrane"/>
    <property type="evidence" value="ECO:0007669"/>
    <property type="project" value="UniProtKB-SubCell"/>
</dbReference>
<keyword evidence="4" id="KW-0547">Nucleotide-binding</keyword>
<gene>
    <name evidence="12" type="ORF">A3C20_01445</name>
</gene>
<evidence type="ECO:0000256" key="3">
    <source>
        <dbReference type="ARBA" id="ARBA00022692"/>
    </source>
</evidence>
<feature type="transmembrane region" description="Helical" evidence="9">
    <location>
        <begin position="173"/>
        <end position="192"/>
    </location>
</feature>
<dbReference type="EMBL" id="MFLL01000024">
    <property type="protein sequence ID" value="OGG68988.1"/>
    <property type="molecule type" value="Genomic_DNA"/>
</dbReference>
<evidence type="ECO:0000256" key="1">
    <source>
        <dbReference type="ARBA" id="ARBA00004651"/>
    </source>
</evidence>
<dbReference type="InterPro" id="IPR027417">
    <property type="entry name" value="P-loop_NTPase"/>
</dbReference>
<feature type="transmembrane region" description="Helical" evidence="9">
    <location>
        <begin position="28"/>
        <end position="50"/>
    </location>
</feature>
<evidence type="ECO:0000256" key="6">
    <source>
        <dbReference type="ARBA" id="ARBA00022989"/>
    </source>
</evidence>
<keyword evidence="3 9" id="KW-0812">Transmembrane</keyword>
<dbReference type="SUPFAM" id="SSF90123">
    <property type="entry name" value="ABC transporter transmembrane region"/>
    <property type="match status" value="1"/>
</dbReference>
<dbReference type="SMART" id="SM00382">
    <property type="entry name" value="AAA"/>
    <property type="match status" value="1"/>
</dbReference>
<evidence type="ECO:0000256" key="4">
    <source>
        <dbReference type="ARBA" id="ARBA00022741"/>
    </source>
</evidence>
<evidence type="ECO:0000313" key="12">
    <source>
        <dbReference type="EMBL" id="OGG68988.1"/>
    </source>
</evidence>
<comment type="subcellular location">
    <subcellularLocation>
        <location evidence="1">Cell membrane</location>
        <topology evidence="1">Multi-pass membrane protein</topology>
    </subcellularLocation>
</comment>
<evidence type="ECO:0000256" key="2">
    <source>
        <dbReference type="ARBA" id="ARBA00022448"/>
    </source>
</evidence>
<dbReference type="PANTHER" id="PTHR24221">
    <property type="entry name" value="ATP-BINDING CASSETTE SUB-FAMILY B"/>
    <property type="match status" value="1"/>
</dbReference>
<dbReference type="PANTHER" id="PTHR24221:SF654">
    <property type="entry name" value="ATP-BINDING CASSETTE SUB-FAMILY B MEMBER 6"/>
    <property type="match status" value="1"/>
</dbReference>
<protein>
    <recommendedName>
        <fullName evidence="14">ABC transporter ATP-binding protein</fullName>
    </recommendedName>
</protein>
<evidence type="ECO:0000259" key="11">
    <source>
        <dbReference type="PROSITE" id="PS50929"/>
    </source>
</evidence>
<dbReference type="GO" id="GO:0005524">
    <property type="term" value="F:ATP binding"/>
    <property type="evidence" value="ECO:0007669"/>
    <property type="project" value="UniProtKB-KW"/>
</dbReference>
<dbReference type="PROSITE" id="PS50893">
    <property type="entry name" value="ABC_TRANSPORTER_2"/>
    <property type="match status" value="1"/>
</dbReference>
<accession>A0A1F6E5P5</accession>
<dbReference type="Gene3D" id="1.20.1560.10">
    <property type="entry name" value="ABC transporter type 1, transmembrane domain"/>
    <property type="match status" value="1"/>
</dbReference>
<evidence type="ECO:0000256" key="8">
    <source>
        <dbReference type="SAM" id="MobiDB-lite"/>
    </source>
</evidence>
<dbReference type="SUPFAM" id="SSF52540">
    <property type="entry name" value="P-loop containing nucleoside triphosphate hydrolases"/>
    <property type="match status" value="1"/>
</dbReference>
<dbReference type="InterPro" id="IPR036640">
    <property type="entry name" value="ABC1_TM_sf"/>
</dbReference>
<dbReference type="PROSITE" id="PS50929">
    <property type="entry name" value="ABC_TM1F"/>
    <property type="match status" value="1"/>
</dbReference>
<keyword evidence="7 9" id="KW-0472">Membrane</keyword>
<organism evidence="12 13">
    <name type="scientific">Candidatus Kaiserbacteria bacterium RIFCSPHIGHO2_02_FULL_55_25</name>
    <dbReference type="NCBI Taxonomy" id="1798498"/>
    <lineage>
        <taxon>Bacteria</taxon>
        <taxon>Candidatus Kaiseribacteriota</taxon>
    </lineage>
</organism>
<dbReference type="InterPro" id="IPR003593">
    <property type="entry name" value="AAA+_ATPase"/>
</dbReference>
<evidence type="ECO:0000256" key="9">
    <source>
        <dbReference type="SAM" id="Phobius"/>
    </source>
</evidence>
<dbReference type="GO" id="GO:0140359">
    <property type="term" value="F:ABC-type transporter activity"/>
    <property type="evidence" value="ECO:0007669"/>
    <property type="project" value="InterPro"/>
</dbReference>
<dbReference type="GO" id="GO:0034040">
    <property type="term" value="F:ATPase-coupled lipid transmembrane transporter activity"/>
    <property type="evidence" value="ECO:0007669"/>
    <property type="project" value="TreeGrafter"/>
</dbReference>
<dbReference type="InterPro" id="IPR017871">
    <property type="entry name" value="ABC_transporter-like_CS"/>
</dbReference>